<dbReference type="InterPro" id="IPR027417">
    <property type="entry name" value="P-loop_NTPase"/>
</dbReference>
<evidence type="ECO:0000256" key="3">
    <source>
        <dbReference type="SAM" id="MobiDB-lite"/>
    </source>
</evidence>
<dbReference type="GO" id="GO:0007131">
    <property type="term" value="P:reciprocal meiotic recombination"/>
    <property type="evidence" value="ECO:0007669"/>
    <property type="project" value="TreeGrafter"/>
</dbReference>
<dbReference type="OrthoDB" id="413460at2759"/>
<dbReference type="PANTHER" id="PTHR45629:SF7">
    <property type="entry name" value="DNA EXCISION REPAIR PROTEIN ERCC-6-RELATED"/>
    <property type="match status" value="1"/>
</dbReference>
<dbReference type="GO" id="GO:0015616">
    <property type="term" value="F:DNA translocase activity"/>
    <property type="evidence" value="ECO:0007669"/>
    <property type="project" value="TreeGrafter"/>
</dbReference>
<dbReference type="GO" id="GO:0005524">
    <property type="term" value="F:ATP binding"/>
    <property type="evidence" value="ECO:0007669"/>
    <property type="project" value="InterPro"/>
</dbReference>
<dbReference type="GO" id="GO:0000724">
    <property type="term" value="P:double-strand break repair via homologous recombination"/>
    <property type="evidence" value="ECO:0007669"/>
    <property type="project" value="TreeGrafter"/>
</dbReference>
<dbReference type="EMBL" id="LMYN01000072">
    <property type="protein sequence ID" value="KSA00862.1"/>
    <property type="molecule type" value="Genomic_DNA"/>
</dbReference>
<accession>A0A0V1PX80</accession>
<dbReference type="RefSeq" id="XP_015466964.1">
    <property type="nucleotide sequence ID" value="XM_015612226.1"/>
</dbReference>
<dbReference type="Gene3D" id="3.40.50.10810">
    <property type="entry name" value="Tandem AAA-ATPase domain"/>
    <property type="match status" value="1"/>
</dbReference>
<proteinExistence type="predicted"/>
<name>A0A0V1PX80_9ASCO</name>
<evidence type="ECO:0000313" key="6">
    <source>
        <dbReference type="Proteomes" id="UP000054251"/>
    </source>
</evidence>
<evidence type="ECO:0000259" key="4">
    <source>
        <dbReference type="Pfam" id="PF00176"/>
    </source>
</evidence>
<evidence type="ECO:0000256" key="2">
    <source>
        <dbReference type="ARBA" id="ARBA00022840"/>
    </source>
</evidence>
<comment type="caution">
    <text evidence="5">The sequence shown here is derived from an EMBL/GenBank/DDBJ whole genome shotgun (WGS) entry which is preliminary data.</text>
</comment>
<protein>
    <recommendedName>
        <fullName evidence="4">SNF2 N-terminal domain-containing protein</fullName>
    </recommendedName>
</protein>
<evidence type="ECO:0000256" key="1">
    <source>
        <dbReference type="ARBA" id="ARBA00022741"/>
    </source>
</evidence>
<reference evidence="5 6" key="1">
    <citation type="submission" date="2015-11" db="EMBL/GenBank/DDBJ databases">
        <title>The genome of Debaryomyces fabryi.</title>
        <authorList>
            <person name="Tafer H."/>
            <person name="Lopandic K."/>
        </authorList>
    </citation>
    <scope>NUCLEOTIDE SEQUENCE [LARGE SCALE GENOMIC DNA]</scope>
    <source>
        <strain evidence="5 6">CBS 789</strain>
    </source>
</reference>
<dbReference type="InterPro" id="IPR050496">
    <property type="entry name" value="SNF2_RAD54_helicase_repair"/>
</dbReference>
<sequence length="298" mass="33138">MYKSGLRAAFKPPRRIDLSQTSSDAKSSSPAPISQNANAEVLKDKVGTYRPASTELSRQAFKRPKVNLNPLEADNSFTPSNTDSKDEKLVKMYMVQWRKFTNKKNKTWDGDGLIVVSDSGITFKCDVKGNGNYKQMGKTSKTKTDGIITVGSYELEIDYEITDKDKADLKNSQDVGQENKVPLHHIPAPPRNQFKKVVPLGISNALSTARVSTTNRTLLHDPKAENSLTMTRPPNRKPEDIIDVVVDPVLSRLLRPHQREAVIFLYECLMGFKNFKGNGALLADEMGLGKTLTTITLI</sequence>
<feature type="region of interest" description="Disordered" evidence="3">
    <location>
        <begin position="1"/>
        <end position="42"/>
    </location>
</feature>
<dbReference type="GO" id="GO:0005634">
    <property type="term" value="C:nucleus"/>
    <property type="evidence" value="ECO:0007669"/>
    <property type="project" value="TreeGrafter"/>
</dbReference>
<feature type="compositionally biased region" description="Polar residues" evidence="3">
    <location>
        <begin position="18"/>
        <end position="38"/>
    </location>
</feature>
<gene>
    <name evidence="5" type="ORF">AC631_03397</name>
</gene>
<dbReference type="Pfam" id="PF00176">
    <property type="entry name" value="SNF2-rel_dom"/>
    <property type="match status" value="1"/>
</dbReference>
<dbReference type="SUPFAM" id="SSF52540">
    <property type="entry name" value="P-loop containing nucleoside triphosphate hydrolases"/>
    <property type="match status" value="1"/>
</dbReference>
<evidence type="ECO:0000313" key="5">
    <source>
        <dbReference type="EMBL" id="KSA00862.1"/>
    </source>
</evidence>
<dbReference type="InterPro" id="IPR038718">
    <property type="entry name" value="SNF2-like_sf"/>
</dbReference>
<dbReference type="InterPro" id="IPR000330">
    <property type="entry name" value="SNF2_N"/>
</dbReference>
<feature type="domain" description="SNF2 N-terminal" evidence="4">
    <location>
        <begin position="257"/>
        <end position="298"/>
    </location>
</feature>
<dbReference type="GeneID" id="26840406"/>
<dbReference type="Proteomes" id="UP000054251">
    <property type="component" value="Unassembled WGS sequence"/>
</dbReference>
<dbReference type="PANTHER" id="PTHR45629">
    <property type="entry name" value="SNF2/RAD54 FAMILY MEMBER"/>
    <property type="match status" value="1"/>
</dbReference>
<organism evidence="5 6">
    <name type="scientific">Debaryomyces fabryi</name>
    <dbReference type="NCBI Taxonomy" id="58627"/>
    <lineage>
        <taxon>Eukaryota</taxon>
        <taxon>Fungi</taxon>
        <taxon>Dikarya</taxon>
        <taxon>Ascomycota</taxon>
        <taxon>Saccharomycotina</taxon>
        <taxon>Pichiomycetes</taxon>
        <taxon>Debaryomycetaceae</taxon>
        <taxon>Debaryomyces</taxon>
    </lineage>
</organism>
<keyword evidence="6" id="KW-1185">Reference proteome</keyword>
<dbReference type="AlphaFoldDB" id="A0A0V1PX80"/>
<keyword evidence="1" id="KW-0547">Nucleotide-binding</keyword>
<keyword evidence="2" id="KW-0067">ATP-binding</keyword>